<dbReference type="InterPro" id="IPR023346">
    <property type="entry name" value="Lysozyme-like_dom_sf"/>
</dbReference>
<evidence type="ECO:0000256" key="11">
    <source>
        <dbReference type="RuleBase" id="RU003788"/>
    </source>
</evidence>
<dbReference type="GO" id="GO:0003796">
    <property type="term" value="F:lysozyme activity"/>
    <property type="evidence" value="ECO:0007669"/>
    <property type="project" value="UniProtKB-UniRule"/>
</dbReference>
<evidence type="ECO:0000256" key="6">
    <source>
        <dbReference type="ARBA" id="ARBA00022852"/>
    </source>
</evidence>
<evidence type="ECO:0000256" key="1">
    <source>
        <dbReference type="ARBA" id="ARBA00000632"/>
    </source>
</evidence>
<dbReference type="InterPro" id="IPR034690">
    <property type="entry name" value="Endolysin_T4_type"/>
</dbReference>
<dbReference type="HAMAP" id="MF_04110">
    <property type="entry name" value="ENDOLYSIN_T4"/>
    <property type="match status" value="1"/>
</dbReference>
<gene>
    <name evidence="13" type="ORF">UFOVP868_46</name>
</gene>
<evidence type="ECO:0000256" key="7">
    <source>
        <dbReference type="ARBA" id="ARBA00023142"/>
    </source>
</evidence>
<dbReference type="GO" id="GO:0016998">
    <property type="term" value="P:cell wall macromolecule catabolic process"/>
    <property type="evidence" value="ECO:0007669"/>
    <property type="project" value="InterPro"/>
</dbReference>
<dbReference type="EC" id="3.2.1.17" evidence="10"/>
<evidence type="ECO:0000256" key="12">
    <source>
        <dbReference type="SAM" id="Phobius"/>
    </source>
</evidence>
<evidence type="ECO:0000256" key="8">
    <source>
        <dbReference type="ARBA" id="ARBA00023200"/>
    </source>
</evidence>
<dbReference type="PANTHER" id="PTHR38107">
    <property type="match status" value="1"/>
</dbReference>
<dbReference type="GO" id="GO:0044659">
    <property type="term" value="P:viral release from host cell by cytolysis"/>
    <property type="evidence" value="ECO:0007669"/>
    <property type="project" value="UniProtKB-UniRule"/>
</dbReference>
<dbReference type="InterPro" id="IPR023347">
    <property type="entry name" value="Lysozyme_dom_sf"/>
</dbReference>
<evidence type="ECO:0000256" key="5">
    <source>
        <dbReference type="ARBA" id="ARBA00022801"/>
    </source>
</evidence>
<keyword evidence="4 10" id="KW-0081">Bacteriolytic enzyme</keyword>
<keyword evidence="12" id="KW-1133">Transmembrane helix</keyword>
<evidence type="ECO:0000313" key="13">
    <source>
        <dbReference type="EMBL" id="CAB4167741.1"/>
    </source>
</evidence>
<feature type="active site" description="Proton donor/acceptor" evidence="10">
    <location>
        <position position="15"/>
    </location>
</feature>
<accession>A0A6J5PE58</accession>
<keyword evidence="5 10" id="KW-0378">Hydrolase</keyword>
<dbReference type="Gene3D" id="1.10.530.40">
    <property type="match status" value="1"/>
</dbReference>
<keyword evidence="2 10" id="KW-0929">Antimicrobial</keyword>
<dbReference type="InterPro" id="IPR002196">
    <property type="entry name" value="Glyco_hydro_24"/>
</dbReference>
<keyword evidence="6 10" id="KW-0204">Cytolysis</keyword>
<feature type="transmembrane region" description="Helical" evidence="12">
    <location>
        <begin position="208"/>
        <end position="228"/>
    </location>
</feature>
<dbReference type="CDD" id="cd00737">
    <property type="entry name" value="lyz_endolysin_autolysin"/>
    <property type="match status" value="1"/>
</dbReference>
<reference evidence="13" key="1">
    <citation type="submission" date="2020-04" db="EMBL/GenBank/DDBJ databases">
        <authorList>
            <person name="Chiriac C."/>
            <person name="Salcher M."/>
            <person name="Ghai R."/>
            <person name="Kavagutti S V."/>
        </authorList>
    </citation>
    <scope>NUCLEOTIDE SEQUENCE</scope>
</reference>
<keyword evidence="12" id="KW-0472">Membrane</keyword>
<dbReference type="GO" id="GO:0030430">
    <property type="term" value="C:host cell cytoplasm"/>
    <property type="evidence" value="ECO:0007669"/>
    <property type="project" value="UniProtKB-SubCell"/>
</dbReference>
<dbReference type="GO" id="GO:0009253">
    <property type="term" value="P:peptidoglycan catabolic process"/>
    <property type="evidence" value="ECO:0007669"/>
    <property type="project" value="UniProtKB-UniRule"/>
</dbReference>
<dbReference type="GO" id="GO:0042742">
    <property type="term" value="P:defense response to bacterium"/>
    <property type="evidence" value="ECO:0007669"/>
    <property type="project" value="UniProtKB-KW"/>
</dbReference>
<dbReference type="EMBL" id="LR796817">
    <property type="protein sequence ID" value="CAB4167741.1"/>
    <property type="molecule type" value="Genomic_DNA"/>
</dbReference>
<dbReference type="PANTHER" id="PTHR38107:SF3">
    <property type="entry name" value="LYSOZYME RRRD-RELATED"/>
    <property type="match status" value="1"/>
</dbReference>
<evidence type="ECO:0000256" key="3">
    <source>
        <dbReference type="ARBA" id="ARBA00022612"/>
    </source>
</evidence>
<keyword evidence="12" id="KW-0812">Transmembrane</keyword>
<keyword evidence="3 10" id="KW-1188">Viral release from host cell</keyword>
<evidence type="ECO:0000256" key="10">
    <source>
        <dbReference type="HAMAP-Rule" id="MF_04110"/>
    </source>
</evidence>
<evidence type="ECO:0000256" key="4">
    <source>
        <dbReference type="ARBA" id="ARBA00022638"/>
    </source>
</evidence>
<name>A0A6J5PE58_9CAUD</name>
<keyword evidence="9 10" id="KW-0326">Glycosidase</keyword>
<keyword evidence="7 10" id="KW-0578">Host cell lysis by virus</keyword>
<feature type="active site" description="Proton donor/acceptor" evidence="10">
    <location>
        <position position="24"/>
    </location>
</feature>
<dbReference type="InterPro" id="IPR051018">
    <property type="entry name" value="Bacteriophage_GH24"/>
</dbReference>
<dbReference type="Pfam" id="PF00959">
    <property type="entry name" value="Phage_lysozyme"/>
    <property type="match status" value="1"/>
</dbReference>
<protein>
    <recommendedName>
        <fullName evidence="10">Endolysin</fullName>
        <ecNumber evidence="10">3.2.1.17</ecNumber>
    </recommendedName>
    <alternativeName>
        <fullName evidence="10">Lysis protein</fullName>
    </alternativeName>
    <alternativeName>
        <fullName evidence="10">Lysozyme</fullName>
    </alternativeName>
    <alternativeName>
        <fullName evidence="10">Muramidase</fullName>
    </alternativeName>
</protein>
<proteinExistence type="inferred from homology"/>
<organism evidence="13">
    <name type="scientific">uncultured Caudovirales phage</name>
    <dbReference type="NCBI Taxonomy" id="2100421"/>
    <lineage>
        <taxon>Viruses</taxon>
        <taxon>Duplodnaviria</taxon>
        <taxon>Heunggongvirae</taxon>
        <taxon>Uroviricota</taxon>
        <taxon>Caudoviricetes</taxon>
        <taxon>Peduoviridae</taxon>
        <taxon>Maltschvirus</taxon>
        <taxon>Maltschvirus maltsch</taxon>
    </lineage>
</organism>
<comment type="function">
    <text evidence="10">Endolysin with lysozyme activity that degrades host peptidoglycans and participates with the holin and spanin proteins in the sequential events which lead to the programmed host cell lysis releasing the mature viral particles. Once the holin has permeabilized the host cell membrane, the endolysin can reach the periplasm and break down the peptidoglycan layer.</text>
</comment>
<keyword evidence="8 10" id="KW-1035">Host cytoplasm</keyword>
<comment type="catalytic activity">
    <reaction evidence="1 10 11">
        <text>Hydrolysis of (1-&gt;4)-beta-linkages between N-acetylmuramic acid and N-acetyl-D-glucosamine residues in a peptidoglycan and between N-acetyl-D-glucosamine residues in chitodextrins.</text>
        <dbReference type="EC" id="3.2.1.17"/>
    </reaction>
</comment>
<comment type="similarity">
    <text evidence="10 11">Belongs to the glycosyl hydrolase 24 family.</text>
</comment>
<dbReference type="SUPFAM" id="SSF53955">
    <property type="entry name" value="Lysozyme-like"/>
    <property type="match status" value="1"/>
</dbReference>
<comment type="subcellular location">
    <subcellularLocation>
        <location evidence="10">Host cytoplasm</location>
    </subcellularLocation>
    <text evidence="10">The endolysin is cytoplasmic, but can reach the periplasmic space with the help of the holins which disrupt the host cell membrane.</text>
</comment>
<dbReference type="InterPro" id="IPR033907">
    <property type="entry name" value="Endolysin_autolysin"/>
</dbReference>
<evidence type="ECO:0000256" key="2">
    <source>
        <dbReference type="ARBA" id="ARBA00022529"/>
    </source>
</evidence>
<sequence length="236" mass="25773">MKLSQDGIDLIKSSEGCRLKAYRCQAGILTIGYGHTGHDVFEGQEITQDEADMLLKLDLARFEAAVNKHCHTINQCQFDACVSLCYNIGPGAFAKSSVVRLHNEVRYGDAAQAFMLWNKAGGKVSRGLQARRAKESALYLKDEISNEDYLPPAAAEGEKPLSESKTLQGQIGAAAATAATVGASQIDATTLHENSDLLITFLPYIKEYWWVFALAAGGFIAYSTYARIKDRIEGRS</sequence>
<evidence type="ECO:0000256" key="9">
    <source>
        <dbReference type="ARBA" id="ARBA00023295"/>
    </source>
</evidence>